<dbReference type="InterPro" id="IPR023296">
    <property type="entry name" value="Glyco_hydro_beta-prop_sf"/>
</dbReference>
<dbReference type="InterPro" id="IPR018053">
    <property type="entry name" value="Glyco_hydro_32_AS"/>
</dbReference>
<accession>A0A918SFF3</accession>
<dbReference type="InterPro" id="IPR001362">
    <property type="entry name" value="Glyco_hydro_32"/>
</dbReference>
<dbReference type="AlphaFoldDB" id="A0A918SFF3"/>
<comment type="caution">
    <text evidence="7">The sequence shown here is derived from an EMBL/GenBank/DDBJ whole genome shotgun (WGS) entry which is preliminary data.</text>
</comment>
<dbReference type="InterPro" id="IPR013320">
    <property type="entry name" value="ConA-like_dom_sf"/>
</dbReference>
<dbReference type="InterPro" id="IPR013189">
    <property type="entry name" value="Glyco_hydro_32_C"/>
</dbReference>
<evidence type="ECO:0000256" key="4">
    <source>
        <dbReference type="RuleBase" id="RU362110"/>
    </source>
</evidence>
<dbReference type="Proteomes" id="UP000610456">
    <property type="component" value="Unassembled WGS sequence"/>
</dbReference>
<dbReference type="Gene3D" id="2.115.10.20">
    <property type="entry name" value="Glycosyl hydrolase domain, family 43"/>
    <property type="match status" value="1"/>
</dbReference>
<keyword evidence="3 4" id="KW-0326">Glycosidase</keyword>
<gene>
    <name evidence="7" type="ORF">GCM10007103_22160</name>
</gene>
<name>A0A918SFF3_9FLAO</name>
<dbReference type="SUPFAM" id="SSF49899">
    <property type="entry name" value="Concanavalin A-like lectins/glucanases"/>
    <property type="match status" value="1"/>
</dbReference>
<protein>
    <recommendedName>
        <fullName evidence="9">Fructan beta-fructosidase</fullName>
    </recommendedName>
</protein>
<evidence type="ECO:0008006" key="9">
    <source>
        <dbReference type="Google" id="ProtNLM"/>
    </source>
</evidence>
<evidence type="ECO:0000256" key="3">
    <source>
        <dbReference type="ARBA" id="ARBA00023295"/>
    </source>
</evidence>
<comment type="similarity">
    <text evidence="1 4">Belongs to the glycosyl hydrolase 32 family.</text>
</comment>
<dbReference type="PROSITE" id="PS51257">
    <property type="entry name" value="PROKAR_LIPOPROTEIN"/>
    <property type="match status" value="1"/>
</dbReference>
<organism evidence="7 8">
    <name type="scientific">Salinimicrobium marinum</name>
    <dbReference type="NCBI Taxonomy" id="680283"/>
    <lineage>
        <taxon>Bacteria</taxon>
        <taxon>Pseudomonadati</taxon>
        <taxon>Bacteroidota</taxon>
        <taxon>Flavobacteriia</taxon>
        <taxon>Flavobacteriales</taxon>
        <taxon>Flavobacteriaceae</taxon>
        <taxon>Salinimicrobium</taxon>
    </lineage>
</organism>
<evidence type="ECO:0000256" key="2">
    <source>
        <dbReference type="ARBA" id="ARBA00022801"/>
    </source>
</evidence>
<dbReference type="SMART" id="SM00640">
    <property type="entry name" value="Glyco_32"/>
    <property type="match status" value="1"/>
</dbReference>
<evidence type="ECO:0000256" key="1">
    <source>
        <dbReference type="ARBA" id="ARBA00009902"/>
    </source>
</evidence>
<evidence type="ECO:0000313" key="8">
    <source>
        <dbReference type="Proteomes" id="UP000610456"/>
    </source>
</evidence>
<reference evidence="7" key="1">
    <citation type="journal article" date="2014" name="Int. J. Syst. Evol. Microbiol.">
        <title>Complete genome sequence of Corynebacterium casei LMG S-19264T (=DSM 44701T), isolated from a smear-ripened cheese.</title>
        <authorList>
            <consortium name="US DOE Joint Genome Institute (JGI-PGF)"/>
            <person name="Walter F."/>
            <person name="Albersmeier A."/>
            <person name="Kalinowski J."/>
            <person name="Ruckert C."/>
        </authorList>
    </citation>
    <scope>NUCLEOTIDE SEQUENCE</scope>
    <source>
        <strain evidence="7">KCTC 12719</strain>
    </source>
</reference>
<dbReference type="GO" id="GO:0004575">
    <property type="term" value="F:sucrose alpha-glucosidase activity"/>
    <property type="evidence" value="ECO:0007669"/>
    <property type="project" value="TreeGrafter"/>
</dbReference>
<dbReference type="PANTHER" id="PTHR42800:SF1">
    <property type="entry name" value="EXOINULINASE INUD (AFU_ORTHOLOGUE AFUA_5G00480)"/>
    <property type="match status" value="1"/>
</dbReference>
<dbReference type="CDD" id="cd18622">
    <property type="entry name" value="GH32_Inu-like"/>
    <property type="match status" value="1"/>
</dbReference>
<evidence type="ECO:0000259" key="5">
    <source>
        <dbReference type="Pfam" id="PF00251"/>
    </source>
</evidence>
<dbReference type="PROSITE" id="PS00609">
    <property type="entry name" value="GLYCOSYL_HYDROL_F32"/>
    <property type="match status" value="1"/>
</dbReference>
<dbReference type="EMBL" id="BMXB01000008">
    <property type="protein sequence ID" value="GHA40273.1"/>
    <property type="molecule type" value="Genomic_DNA"/>
</dbReference>
<evidence type="ECO:0000313" key="7">
    <source>
        <dbReference type="EMBL" id="GHA40273.1"/>
    </source>
</evidence>
<evidence type="ECO:0000259" key="6">
    <source>
        <dbReference type="Pfam" id="PF08244"/>
    </source>
</evidence>
<proteinExistence type="inferred from homology"/>
<dbReference type="Pfam" id="PF08244">
    <property type="entry name" value="Glyco_hydro_32C"/>
    <property type="match status" value="1"/>
</dbReference>
<sequence length="504" mass="57280">MIRKNKYLLIVLSLILLGCTKEYEENEPSVIIVGDSNYRPTYHFTPEKNWMNDPNGMVYYKGEYHLFFQYNPDDNVWGPMHWGHAVSEDLVNWEELPVALYPDDLGNIFSGSAVVDEHNTAGFKTGNEDVLVAIFTHQNPETKEQYQSLAYSNDMGRSWEKYGENPVLINEDKDDFRDPKVIWHEETQQWVMVVAAGQEILFYSSPDLKEWKYLQSFGHGMGAHGGVWECPDLFTVRNENGQEQWALLVSINPGAPNGGSGTQYFLGAFDGETFQTSQTETKWLDYGTDNYAGVTWSNEPNDRNLFIGWMSNWEYAQDVPTTAWRSAMTLPRTLELSDSGDLLLSKPAEEISSVLASHNVEFNASEVEIQDNPVLKSGTFQIRTTLDLSEEKSVELFWGNGTSGVSIHFDKTTSEILIDRSDAGYNFKNMNNNDLVVPYILPESNELELEIWVDKSSVEVFVNGGERVITFLIFPNTPFDDFKIRSNSGEEFVRSLSILPVSKD</sequence>
<dbReference type="Pfam" id="PF00251">
    <property type="entry name" value="Glyco_hydro_32N"/>
    <property type="match status" value="1"/>
</dbReference>
<dbReference type="Gene3D" id="2.60.120.560">
    <property type="entry name" value="Exo-inulinase, domain 1"/>
    <property type="match status" value="1"/>
</dbReference>
<dbReference type="SUPFAM" id="SSF75005">
    <property type="entry name" value="Arabinanase/levansucrase/invertase"/>
    <property type="match status" value="1"/>
</dbReference>
<dbReference type="GO" id="GO:0005987">
    <property type="term" value="P:sucrose catabolic process"/>
    <property type="evidence" value="ECO:0007669"/>
    <property type="project" value="TreeGrafter"/>
</dbReference>
<dbReference type="RefSeq" id="WP_189604821.1">
    <property type="nucleotide sequence ID" value="NZ_BMXB01000008.1"/>
</dbReference>
<feature type="domain" description="Glycosyl hydrolase family 32 N-terminal" evidence="5">
    <location>
        <begin position="43"/>
        <end position="347"/>
    </location>
</feature>
<keyword evidence="8" id="KW-1185">Reference proteome</keyword>
<feature type="domain" description="Glycosyl hydrolase family 32 C-terminal" evidence="6">
    <location>
        <begin position="366"/>
        <end position="498"/>
    </location>
</feature>
<dbReference type="InterPro" id="IPR013148">
    <property type="entry name" value="Glyco_hydro_32_N"/>
</dbReference>
<dbReference type="PANTHER" id="PTHR42800">
    <property type="entry name" value="EXOINULINASE INUD (AFU_ORTHOLOGUE AFUA_5G00480)"/>
    <property type="match status" value="1"/>
</dbReference>
<dbReference type="GO" id="GO:0005737">
    <property type="term" value="C:cytoplasm"/>
    <property type="evidence" value="ECO:0007669"/>
    <property type="project" value="TreeGrafter"/>
</dbReference>
<keyword evidence="2 4" id="KW-0378">Hydrolase</keyword>
<reference evidence="7" key="2">
    <citation type="submission" date="2020-09" db="EMBL/GenBank/DDBJ databases">
        <authorList>
            <person name="Sun Q."/>
            <person name="Kim S."/>
        </authorList>
    </citation>
    <scope>NUCLEOTIDE SEQUENCE</scope>
    <source>
        <strain evidence="7">KCTC 12719</strain>
    </source>
</reference>